<dbReference type="SMART" id="SM00086">
    <property type="entry name" value="PAC"/>
    <property type="match status" value="2"/>
</dbReference>
<dbReference type="EC" id="2.7.13.3" evidence="2"/>
<dbReference type="Gene3D" id="3.30.565.10">
    <property type="entry name" value="Histidine kinase-like ATPase, C-terminal domain"/>
    <property type="match status" value="1"/>
</dbReference>
<evidence type="ECO:0000256" key="5">
    <source>
        <dbReference type="ARBA" id="ARBA00022777"/>
    </source>
</evidence>
<accession>C6XSK1</accession>
<evidence type="ECO:0000256" key="2">
    <source>
        <dbReference type="ARBA" id="ARBA00012438"/>
    </source>
</evidence>
<dbReference type="FunFam" id="3.30.565.10:FF:000006">
    <property type="entry name" value="Sensor histidine kinase WalK"/>
    <property type="match status" value="1"/>
</dbReference>
<keyword evidence="3" id="KW-0597">Phosphoprotein</keyword>
<feature type="domain" description="PAC" evidence="9">
    <location>
        <begin position="311"/>
        <end position="363"/>
    </location>
</feature>
<proteinExistence type="predicted"/>
<evidence type="ECO:0000313" key="10">
    <source>
        <dbReference type="EMBL" id="ACU05564.1"/>
    </source>
</evidence>
<dbReference type="PROSITE" id="PS50113">
    <property type="entry name" value="PAC"/>
    <property type="match status" value="2"/>
</dbReference>
<dbReference type="SUPFAM" id="SSF55874">
    <property type="entry name" value="ATPase domain of HSP90 chaperone/DNA topoisomerase II/histidine kinase"/>
    <property type="match status" value="1"/>
</dbReference>
<evidence type="ECO:0000259" key="8">
    <source>
        <dbReference type="PROSITE" id="PS50112"/>
    </source>
</evidence>
<feature type="coiled-coil region" evidence="6">
    <location>
        <begin position="158"/>
        <end position="238"/>
    </location>
</feature>
<dbReference type="InterPro" id="IPR001610">
    <property type="entry name" value="PAC"/>
</dbReference>
<evidence type="ECO:0000256" key="1">
    <source>
        <dbReference type="ARBA" id="ARBA00000085"/>
    </source>
</evidence>
<dbReference type="HOGENOM" id="CLU_387250_0_0_10"/>
<dbReference type="EMBL" id="CP001681">
    <property type="protein sequence ID" value="ACU05564.1"/>
    <property type="molecule type" value="Genomic_DNA"/>
</dbReference>
<dbReference type="SMART" id="SM00387">
    <property type="entry name" value="HATPase_c"/>
    <property type="match status" value="1"/>
</dbReference>
<evidence type="ECO:0000256" key="6">
    <source>
        <dbReference type="SAM" id="Coils"/>
    </source>
</evidence>
<dbReference type="PROSITE" id="PS50112">
    <property type="entry name" value="PAS"/>
    <property type="match status" value="1"/>
</dbReference>
<keyword evidence="6" id="KW-0175">Coiled coil</keyword>
<dbReference type="eggNOG" id="COG5002">
    <property type="taxonomic scope" value="Bacteria"/>
</dbReference>
<dbReference type="PROSITE" id="PS50109">
    <property type="entry name" value="HIS_KIN"/>
    <property type="match status" value="1"/>
</dbReference>
<keyword evidence="4" id="KW-0808">Transferase</keyword>
<dbReference type="Pfam" id="PF13426">
    <property type="entry name" value="PAS_9"/>
    <property type="match status" value="1"/>
</dbReference>
<dbReference type="InterPro" id="IPR052162">
    <property type="entry name" value="Sensor_kinase/Photoreceptor"/>
</dbReference>
<dbReference type="CDD" id="cd00082">
    <property type="entry name" value="HisKA"/>
    <property type="match status" value="1"/>
</dbReference>
<dbReference type="InterPro" id="IPR000700">
    <property type="entry name" value="PAS-assoc_C"/>
</dbReference>
<keyword evidence="11" id="KW-1185">Reference proteome</keyword>
<keyword evidence="5" id="KW-0418">Kinase</keyword>
<feature type="domain" description="Histidine kinase" evidence="7">
    <location>
        <begin position="489"/>
        <end position="705"/>
    </location>
</feature>
<evidence type="ECO:0000256" key="4">
    <source>
        <dbReference type="ARBA" id="ARBA00022679"/>
    </source>
</evidence>
<dbReference type="NCBIfam" id="TIGR00229">
    <property type="entry name" value="sensory_box"/>
    <property type="match status" value="2"/>
</dbReference>
<protein>
    <recommendedName>
        <fullName evidence="2">histidine kinase</fullName>
        <ecNumber evidence="2">2.7.13.3</ecNumber>
    </recommendedName>
</protein>
<dbReference type="eggNOG" id="COG2202">
    <property type="taxonomic scope" value="Bacteria"/>
</dbReference>
<gene>
    <name evidence="10" type="ordered locus">Phep_3370</name>
</gene>
<dbReference type="InterPro" id="IPR004358">
    <property type="entry name" value="Sig_transdc_His_kin-like_C"/>
</dbReference>
<evidence type="ECO:0000313" key="11">
    <source>
        <dbReference type="Proteomes" id="UP000000852"/>
    </source>
</evidence>
<evidence type="ECO:0000259" key="9">
    <source>
        <dbReference type="PROSITE" id="PS50113"/>
    </source>
</evidence>
<dbReference type="Pfam" id="PF00512">
    <property type="entry name" value="HisKA"/>
    <property type="match status" value="1"/>
</dbReference>
<feature type="domain" description="PAC" evidence="9">
    <location>
        <begin position="433"/>
        <end position="485"/>
    </location>
</feature>
<dbReference type="PRINTS" id="PR00344">
    <property type="entry name" value="BCTRLSENSOR"/>
</dbReference>
<organism evidence="10 11">
    <name type="scientific">Pedobacter heparinus (strain ATCC 13125 / DSM 2366 / CIP 104194 / JCM 7457 / NBRC 12017 / NCIMB 9290 / NRRL B-14731 / HIM 762-3)</name>
    <dbReference type="NCBI Taxonomy" id="485917"/>
    <lineage>
        <taxon>Bacteria</taxon>
        <taxon>Pseudomonadati</taxon>
        <taxon>Bacteroidota</taxon>
        <taxon>Sphingobacteriia</taxon>
        <taxon>Sphingobacteriales</taxon>
        <taxon>Sphingobacteriaceae</taxon>
        <taxon>Pedobacter</taxon>
    </lineage>
</organism>
<dbReference type="eggNOG" id="COG4191">
    <property type="taxonomic scope" value="Bacteria"/>
</dbReference>
<name>C6XSK1_PEDHD</name>
<dbReference type="InterPro" id="IPR035965">
    <property type="entry name" value="PAS-like_dom_sf"/>
</dbReference>
<dbReference type="PANTHER" id="PTHR43304">
    <property type="entry name" value="PHYTOCHROME-LIKE PROTEIN CPH1"/>
    <property type="match status" value="1"/>
</dbReference>
<dbReference type="InterPro" id="IPR003594">
    <property type="entry name" value="HATPase_dom"/>
</dbReference>
<dbReference type="SUPFAM" id="SSF47384">
    <property type="entry name" value="Homodimeric domain of signal transducing histidine kinase"/>
    <property type="match status" value="1"/>
</dbReference>
<dbReference type="InterPro" id="IPR036097">
    <property type="entry name" value="HisK_dim/P_sf"/>
</dbReference>
<dbReference type="PANTHER" id="PTHR43304:SF1">
    <property type="entry name" value="PAC DOMAIN-CONTAINING PROTEIN"/>
    <property type="match status" value="1"/>
</dbReference>
<dbReference type="Gene3D" id="1.10.287.130">
    <property type="match status" value="1"/>
</dbReference>
<dbReference type="Proteomes" id="UP000000852">
    <property type="component" value="Chromosome"/>
</dbReference>
<dbReference type="Pfam" id="PF00989">
    <property type="entry name" value="PAS"/>
    <property type="match status" value="1"/>
</dbReference>
<dbReference type="Pfam" id="PF08447">
    <property type="entry name" value="PAS_3"/>
    <property type="match status" value="1"/>
</dbReference>
<dbReference type="InterPro" id="IPR013767">
    <property type="entry name" value="PAS_fold"/>
</dbReference>
<dbReference type="InterPro" id="IPR005467">
    <property type="entry name" value="His_kinase_dom"/>
</dbReference>
<dbReference type="InterPro" id="IPR013655">
    <property type="entry name" value="PAS_fold_3"/>
</dbReference>
<dbReference type="InterPro" id="IPR036890">
    <property type="entry name" value="HATPase_C_sf"/>
</dbReference>
<sequence>MAEINKPSKDTLSALETAPNMYLILSPDLYILTASDLYLQATKTTRDAIKGKHIFEAFPDNPDLPDADGVQNINASLQVVLRTKKPDQMPIQRYDVPDMENPGKFIRRYWDPCHSPVLDSEGNISYIIQLATNVTDKILAERALHQSHLENLETTEQVSALNAELLATNVELRETQRQLTLLNEQLEGRVAKRTDELRQAVEEQAAVNEEMEATNEELIQIQQNLEQINRELTAGESRFRMAVESTGLGTWDYIPATGELQWSKECRMIFGLDGDQPVDFETYTRHIFPEDRQFVASRINSSLQSKFSGRYEITHRIIRFDNKEVRWVKAQGTVQFQAGKASRFLGTVLDITELKQVEEKSARLAAIVATSNDAIISKTLESVITSWNDSAERMFGYTSTEIIGETIYKLIPADRQDEEPMILTRLKAGERVEHFETKRQTKDGRLIDVSLTISPIKDSHGNITGFSKIARDISERKQNDIRKNDFIAMVSHEIKTPLTSMSAILQMLQRKFAESEDVLVSQLLDRANLQVKKMNKMISGFLNISRLESGKIQINRQVFNICELIKEVVAEINLTGINHIINIRECEDAVVMADREKIDSVLSNLLGNAIKYSPKGSEVTIDCYKQDSYVCIRVSDRGLGISEADCGHVFDRYYRVESDPISQASGFGIGLYLSAEIVHRHDGKIWVESEIGKGSQFYFSLPLEGIRKPEVGD</sequence>
<dbReference type="AlphaFoldDB" id="C6XSK1"/>
<dbReference type="SMART" id="SM00388">
    <property type="entry name" value="HisKA"/>
    <property type="match status" value="1"/>
</dbReference>
<comment type="catalytic activity">
    <reaction evidence="1">
        <text>ATP + protein L-histidine = ADP + protein N-phospho-L-histidine.</text>
        <dbReference type="EC" id="2.7.13.3"/>
    </reaction>
</comment>
<dbReference type="CDD" id="cd00130">
    <property type="entry name" value="PAS"/>
    <property type="match status" value="1"/>
</dbReference>
<dbReference type="KEGG" id="phe:Phep_3370"/>
<dbReference type="Gene3D" id="3.30.450.20">
    <property type="entry name" value="PAS domain"/>
    <property type="match status" value="3"/>
</dbReference>
<dbReference type="SMART" id="SM00091">
    <property type="entry name" value="PAS"/>
    <property type="match status" value="3"/>
</dbReference>
<dbReference type="GO" id="GO:0000155">
    <property type="term" value="F:phosphorelay sensor kinase activity"/>
    <property type="evidence" value="ECO:0007669"/>
    <property type="project" value="InterPro"/>
</dbReference>
<dbReference type="GO" id="GO:0006355">
    <property type="term" value="P:regulation of DNA-templated transcription"/>
    <property type="evidence" value="ECO:0007669"/>
    <property type="project" value="InterPro"/>
</dbReference>
<dbReference type="Gene3D" id="2.10.70.100">
    <property type="match status" value="1"/>
</dbReference>
<feature type="domain" description="PAS" evidence="8">
    <location>
        <begin position="360"/>
        <end position="430"/>
    </location>
</feature>
<evidence type="ECO:0000256" key="3">
    <source>
        <dbReference type="ARBA" id="ARBA00022553"/>
    </source>
</evidence>
<dbReference type="InterPro" id="IPR000014">
    <property type="entry name" value="PAS"/>
</dbReference>
<dbReference type="SUPFAM" id="SSF55785">
    <property type="entry name" value="PYP-like sensor domain (PAS domain)"/>
    <property type="match status" value="3"/>
</dbReference>
<dbReference type="Pfam" id="PF02518">
    <property type="entry name" value="HATPase_c"/>
    <property type="match status" value="1"/>
</dbReference>
<reference evidence="10 11" key="1">
    <citation type="journal article" date="2009" name="Stand. Genomic Sci.">
        <title>Complete genome sequence of Pedobacter heparinus type strain (HIM 762-3).</title>
        <authorList>
            <person name="Han C."/>
            <person name="Spring S."/>
            <person name="Lapidus A."/>
            <person name="Del Rio T.G."/>
            <person name="Tice H."/>
            <person name="Copeland A."/>
            <person name="Cheng J.F."/>
            <person name="Lucas S."/>
            <person name="Chen F."/>
            <person name="Nolan M."/>
            <person name="Bruce D."/>
            <person name="Goodwin L."/>
            <person name="Pitluck S."/>
            <person name="Ivanova N."/>
            <person name="Mavromatis K."/>
            <person name="Mikhailova N."/>
            <person name="Pati A."/>
            <person name="Chen A."/>
            <person name="Palaniappan K."/>
            <person name="Land M."/>
            <person name="Hauser L."/>
            <person name="Chang Y.J."/>
            <person name="Jeffries C.C."/>
            <person name="Saunders E."/>
            <person name="Chertkov O."/>
            <person name="Brettin T."/>
            <person name="Goker M."/>
            <person name="Rohde M."/>
            <person name="Bristow J."/>
            <person name="Eisen J.A."/>
            <person name="Markowitz V."/>
            <person name="Hugenholtz P."/>
            <person name="Kyrpides N.C."/>
            <person name="Klenk H.P."/>
            <person name="Detter J.C."/>
        </authorList>
    </citation>
    <scope>NUCLEOTIDE SEQUENCE [LARGE SCALE GENOMIC DNA]</scope>
    <source>
        <strain evidence="11">ATCC 13125 / DSM 2366 / CIP 104194 / JCM 7457 / NBRC 12017 / NCIMB 9290 / NRRL B-14731 / HIM 762-3</strain>
    </source>
</reference>
<dbReference type="InterPro" id="IPR003661">
    <property type="entry name" value="HisK_dim/P_dom"/>
</dbReference>
<evidence type="ECO:0000259" key="7">
    <source>
        <dbReference type="PROSITE" id="PS50109"/>
    </source>
</evidence>
<dbReference type="STRING" id="485917.Phep_3370"/>